<gene>
    <name evidence="2" type="ORF">CVS54_00044</name>
</gene>
<reference evidence="2 3" key="1">
    <citation type="submission" date="2018-08" db="EMBL/GenBank/DDBJ databases">
        <title>Microbacterium oxydans strain HG3.</title>
        <authorList>
            <person name="ORTET P."/>
        </authorList>
    </citation>
    <scope>NUCLEOTIDE SEQUENCE [LARGE SCALE GENOMIC DNA]</scope>
    <source>
        <strain evidence="2 3">HG3</strain>
    </source>
</reference>
<sequence>MSGSETSGVTVEGVSSRWSPWWLASGGLFVVSALLAAFRSLPGSLDVEALVGMSTAATLAFSLALVAAGIGAARRDDTPRLPRAAVVSFFLLAGWLPIGPLLLTASFDFSSAVPIYVNALVELALSGTIVAGVLRSTLVTPWRLIPAIALAAVVLGSLMEVAVMSGGVSDQNAMITVSNVLILTRILATGALAAVALRAARARPGAVVVFGG</sequence>
<feature type="transmembrane region" description="Helical" evidence="1">
    <location>
        <begin position="84"/>
        <end position="103"/>
    </location>
</feature>
<evidence type="ECO:0000313" key="3">
    <source>
        <dbReference type="Proteomes" id="UP000274841"/>
    </source>
</evidence>
<protein>
    <submittedName>
        <fullName evidence="2">Uncharacterized protein</fullName>
    </submittedName>
</protein>
<keyword evidence="1" id="KW-0472">Membrane</keyword>
<dbReference type="Proteomes" id="UP000274841">
    <property type="component" value="Chromosome"/>
</dbReference>
<evidence type="ECO:0000256" key="1">
    <source>
        <dbReference type="SAM" id="Phobius"/>
    </source>
</evidence>
<organism evidence="2 3">
    <name type="scientific">Microbacterium oxydans</name>
    <dbReference type="NCBI Taxonomy" id="82380"/>
    <lineage>
        <taxon>Bacteria</taxon>
        <taxon>Bacillati</taxon>
        <taxon>Actinomycetota</taxon>
        <taxon>Actinomycetes</taxon>
        <taxon>Micrococcales</taxon>
        <taxon>Microbacteriaceae</taxon>
        <taxon>Microbacterium</taxon>
    </lineage>
</organism>
<feature type="transmembrane region" description="Helical" evidence="1">
    <location>
        <begin position="115"/>
        <end position="134"/>
    </location>
</feature>
<dbReference type="KEGG" id="moy:CVS54_00044"/>
<dbReference type="RefSeq" id="WP_046748012.1">
    <property type="nucleotide sequence ID" value="NZ_CP031422.1"/>
</dbReference>
<dbReference type="EMBL" id="CP031422">
    <property type="protein sequence ID" value="AZS38747.1"/>
    <property type="molecule type" value="Genomic_DNA"/>
</dbReference>
<feature type="transmembrane region" description="Helical" evidence="1">
    <location>
        <begin position="50"/>
        <end position="72"/>
    </location>
</feature>
<feature type="transmembrane region" description="Helical" evidence="1">
    <location>
        <begin position="146"/>
        <end position="167"/>
    </location>
</feature>
<dbReference type="AlphaFoldDB" id="A0A3Q9J179"/>
<name>A0A3Q9J179_9MICO</name>
<feature type="transmembrane region" description="Helical" evidence="1">
    <location>
        <begin position="173"/>
        <end position="197"/>
    </location>
</feature>
<keyword evidence="1" id="KW-0812">Transmembrane</keyword>
<proteinExistence type="predicted"/>
<feature type="transmembrane region" description="Helical" evidence="1">
    <location>
        <begin position="21"/>
        <end position="38"/>
    </location>
</feature>
<keyword evidence="1" id="KW-1133">Transmembrane helix</keyword>
<evidence type="ECO:0000313" key="2">
    <source>
        <dbReference type="EMBL" id="AZS38747.1"/>
    </source>
</evidence>
<accession>A0A3Q9J179</accession>